<dbReference type="InterPro" id="IPR000719">
    <property type="entry name" value="Prot_kinase_dom"/>
</dbReference>
<dbReference type="PROSITE" id="PS50011">
    <property type="entry name" value="PROTEIN_KINASE_DOM"/>
    <property type="match status" value="1"/>
</dbReference>
<dbReference type="GO" id="GO:0005524">
    <property type="term" value="F:ATP binding"/>
    <property type="evidence" value="ECO:0007669"/>
    <property type="project" value="UniProtKB-KW"/>
</dbReference>
<dbReference type="Gene3D" id="3.30.200.20">
    <property type="entry name" value="Phosphorylase Kinase, domain 1"/>
    <property type="match status" value="1"/>
</dbReference>
<dbReference type="Gene3D" id="1.10.510.10">
    <property type="entry name" value="Transferase(Phosphotransferase) domain 1"/>
    <property type="match status" value="1"/>
</dbReference>
<dbReference type="GO" id="GO:0004674">
    <property type="term" value="F:protein serine/threonine kinase activity"/>
    <property type="evidence" value="ECO:0007669"/>
    <property type="project" value="TreeGrafter"/>
</dbReference>
<dbReference type="InterPro" id="IPR011009">
    <property type="entry name" value="Kinase-like_dom_sf"/>
</dbReference>
<name>A0A8K0XSC1_9AGAR</name>
<reference evidence="4" key="1">
    <citation type="journal article" date="2021" name="New Phytol.">
        <title>Evolutionary innovations through gain and loss of genes in the ectomycorrhizal Boletales.</title>
        <authorList>
            <person name="Wu G."/>
            <person name="Miyauchi S."/>
            <person name="Morin E."/>
            <person name="Kuo A."/>
            <person name="Drula E."/>
            <person name="Varga T."/>
            <person name="Kohler A."/>
            <person name="Feng B."/>
            <person name="Cao Y."/>
            <person name="Lipzen A."/>
            <person name="Daum C."/>
            <person name="Hundley H."/>
            <person name="Pangilinan J."/>
            <person name="Johnson J."/>
            <person name="Barry K."/>
            <person name="LaButti K."/>
            <person name="Ng V."/>
            <person name="Ahrendt S."/>
            <person name="Min B."/>
            <person name="Choi I.G."/>
            <person name="Park H."/>
            <person name="Plett J.M."/>
            <person name="Magnuson J."/>
            <person name="Spatafora J.W."/>
            <person name="Nagy L.G."/>
            <person name="Henrissat B."/>
            <person name="Grigoriev I.V."/>
            <person name="Yang Z.L."/>
            <person name="Xu J."/>
            <person name="Martin F.M."/>
        </authorList>
    </citation>
    <scope>NUCLEOTIDE SEQUENCE</scope>
    <source>
        <strain evidence="4">KKN 215</strain>
    </source>
</reference>
<proteinExistence type="predicted"/>
<dbReference type="EMBL" id="JAEVFJ010000007">
    <property type="protein sequence ID" value="KAH8103577.1"/>
    <property type="molecule type" value="Genomic_DNA"/>
</dbReference>
<keyword evidence="4" id="KW-0808">Transferase</keyword>
<gene>
    <name evidence="4" type="ORF">BXZ70DRAFT_889019</name>
</gene>
<dbReference type="AlphaFoldDB" id="A0A8K0XSC1"/>
<dbReference type="InterPro" id="IPR050108">
    <property type="entry name" value="CDK"/>
</dbReference>
<protein>
    <submittedName>
        <fullName evidence="4">Kinase-like domain-containing protein</fullName>
    </submittedName>
</protein>
<evidence type="ECO:0000313" key="5">
    <source>
        <dbReference type="Proteomes" id="UP000813824"/>
    </source>
</evidence>
<keyword evidence="2" id="KW-0067">ATP-binding</keyword>
<evidence type="ECO:0000256" key="1">
    <source>
        <dbReference type="ARBA" id="ARBA00022741"/>
    </source>
</evidence>
<keyword evidence="1" id="KW-0547">Nucleotide-binding</keyword>
<evidence type="ECO:0000259" key="3">
    <source>
        <dbReference type="PROSITE" id="PS50011"/>
    </source>
</evidence>
<dbReference type="Pfam" id="PF00069">
    <property type="entry name" value="Pkinase"/>
    <property type="match status" value="1"/>
</dbReference>
<dbReference type="SUPFAM" id="SSF56112">
    <property type="entry name" value="Protein kinase-like (PK-like)"/>
    <property type="match status" value="1"/>
</dbReference>
<accession>A0A8K0XSC1</accession>
<sequence length="338" mass="39173">MSPYELRWRARYEGLLLRGYQLRPRYHPNWTPSWIGTDIPADTCEDFIEPVYSNVLDANRIEDDTLVCMKVIALDSNEFKIARMLSSSKHTPDSENHCVPIIDVFPDPINPLNGIIVMPYLHPYNKPQFETVEQVMDFIQQTLEGLSFLHRQRVAHRDCWTTNIMMDGEILYPQGHHPIRVHRTPDFSGFSRVLRRSGHSIKYYFIDFGMSSYFEPGESPYVLGAKGANRTAPELSTKIPYNAFMLDVYILGHAYDVELLQEFINLDFLQPLVTAMTHLRPENRPTAEVALSRFHEIRNSSEYAKVRWRRAVRRNETAMEQVVNTISSAISTITSFKL</sequence>
<dbReference type="GO" id="GO:0005634">
    <property type="term" value="C:nucleus"/>
    <property type="evidence" value="ECO:0007669"/>
    <property type="project" value="TreeGrafter"/>
</dbReference>
<comment type="caution">
    <text evidence="4">The sequence shown here is derived from an EMBL/GenBank/DDBJ whole genome shotgun (WGS) entry which is preliminary data.</text>
</comment>
<organism evidence="4 5">
    <name type="scientific">Cristinia sonorae</name>
    <dbReference type="NCBI Taxonomy" id="1940300"/>
    <lineage>
        <taxon>Eukaryota</taxon>
        <taxon>Fungi</taxon>
        <taxon>Dikarya</taxon>
        <taxon>Basidiomycota</taxon>
        <taxon>Agaricomycotina</taxon>
        <taxon>Agaricomycetes</taxon>
        <taxon>Agaricomycetidae</taxon>
        <taxon>Agaricales</taxon>
        <taxon>Pleurotineae</taxon>
        <taxon>Stephanosporaceae</taxon>
        <taxon>Cristinia</taxon>
    </lineage>
</organism>
<evidence type="ECO:0000313" key="4">
    <source>
        <dbReference type="EMBL" id="KAH8103577.1"/>
    </source>
</evidence>
<keyword evidence="5" id="KW-1185">Reference proteome</keyword>
<feature type="domain" description="Protein kinase" evidence="3">
    <location>
        <begin position="1"/>
        <end position="338"/>
    </location>
</feature>
<dbReference type="SMART" id="SM00220">
    <property type="entry name" value="S_TKc"/>
    <property type="match status" value="1"/>
</dbReference>
<dbReference type="Proteomes" id="UP000813824">
    <property type="component" value="Unassembled WGS sequence"/>
</dbReference>
<keyword evidence="4" id="KW-0418">Kinase</keyword>
<dbReference type="OrthoDB" id="5987198at2759"/>
<dbReference type="PANTHER" id="PTHR24056">
    <property type="entry name" value="CELL DIVISION PROTEIN KINASE"/>
    <property type="match status" value="1"/>
</dbReference>
<evidence type="ECO:0000256" key="2">
    <source>
        <dbReference type="ARBA" id="ARBA00022840"/>
    </source>
</evidence>